<gene>
    <name evidence="3" type="ORF">TM35_000591150</name>
</gene>
<protein>
    <submittedName>
        <fullName evidence="3">Uncharacterized protein</fullName>
    </submittedName>
</protein>
<evidence type="ECO:0000256" key="2">
    <source>
        <dbReference type="SAM" id="Phobius"/>
    </source>
</evidence>
<keyword evidence="4" id="KW-1185">Reference proteome</keyword>
<evidence type="ECO:0000313" key="3">
    <source>
        <dbReference type="EMBL" id="ORC83723.1"/>
    </source>
</evidence>
<keyword evidence="2" id="KW-0472">Membrane</keyword>
<evidence type="ECO:0000256" key="1">
    <source>
        <dbReference type="SAM" id="Coils"/>
    </source>
</evidence>
<comment type="caution">
    <text evidence="3">The sequence shown here is derived from an EMBL/GenBank/DDBJ whole genome shotgun (WGS) entry which is preliminary data.</text>
</comment>
<dbReference type="RefSeq" id="XP_028877789.1">
    <property type="nucleotide sequence ID" value="XM_029030919.1"/>
</dbReference>
<proteinExistence type="predicted"/>
<reference evidence="3 4" key="1">
    <citation type="submission" date="2017-03" db="EMBL/GenBank/DDBJ databases">
        <title>An alternative strategy for trypanosome survival in the mammalian bloodstream revealed through genome and transcriptome analysis of the ubiquitous bovine parasite Trypanosoma (Megatrypanum) theileri.</title>
        <authorList>
            <person name="Kelly S."/>
            <person name="Ivens A."/>
            <person name="Mott A."/>
            <person name="O'Neill E."/>
            <person name="Emms D."/>
            <person name="Macleod O."/>
            <person name="Voorheis P."/>
            <person name="Matthews J."/>
            <person name="Matthews K."/>
            <person name="Carrington M."/>
        </authorList>
    </citation>
    <scope>NUCLEOTIDE SEQUENCE [LARGE SCALE GENOMIC DNA]</scope>
    <source>
        <strain evidence="3">Edinburgh</strain>
    </source>
</reference>
<dbReference type="Proteomes" id="UP000192257">
    <property type="component" value="Unassembled WGS sequence"/>
</dbReference>
<dbReference type="AlphaFoldDB" id="A0A1X0NGY8"/>
<feature type="transmembrane region" description="Helical" evidence="2">
    <location>
        <begin position="59"/>
        <end position="77"/>
    </location>
</feature>
<feature type="transmembrane region" description="Helical" evidence="2">
    <location>
        <begin position="181"/>
        <end position="201"/>
    </location>
</feature>
<sequence>MGASSSRNEYEKEKEKKEEIPFLDQIAVDRLCREAYTAGAEDAAIHYQGVLESQWQLDVAVGAGGCAATLLLSYMYFSAQMAEREVRANQLINVEKSMVQQLQQESNEMQTRMANLVEANRQQQIRLTRYETLLRRTRQHQAKLRRTVTQLRQRGAHLTGEMNNMRESITKLNHHMTMARYTSSGSVVVALVGCLVAMVSIRSGESRKELSL</sequence>
<organism evidence="3 4">
    <name type="scientific">Trypanosoma theileri</name>
    <dbReference type="NCBI Taxonomy" id="67003"/>
    <lineage>
        <taxon>Eukaryota</taxon>
        <taxon>Discoba</taxon>
        <taxon>Euglenozoa</taxon>
        <taxon>Kinetoplastea</taxon>
        <taxon>Metakinetoplastina</taxon>
        <taxon>Trypanosomatida</taxon>
        <taxon>Trypanosomatidae</taxon>
        <taxon>Trypanosoma</taxon>
    </lineage>
</organism>
<dbReference type="OrthoDB" id="251086at2759"/>
<dbReference type="VEuPathDB" id="TriTrypDB:TM35_000591150"/>
<keyword evidence="2" id="KW-0812">Transmembrane</keyword>
<name>A0A1X0NGY8_9TRYP</name>
<feature type="coiled-coil region" evidence="1">
    <location>
        <begin position="92"/>
        <end position="154"/>
    </location>
</feature>
<dbReference type="EMBL" id="NBCO01000059">
    <property type="protein sequence ID" value="ORC83723.1"/>
    <property type="molecule type" value="Genomic_DNA"/>
</dbReference>
<evidence type="ECO:0000313" key="4">
    <source>
        <dbReference type="Proteomes" id="UP000192257"/>
    </source>
</evidence>
<keyword evidence="1" id="KW-0175">Coiled coil</keyword>
<keyword evidence="2" id="KW-1133">Transmembrane helix</keyword>
<accession>A0A1X0NGY8</accession>
<dbReference type="GeneID" id="39990699"/>